<protein>
    <submittedName>
        <fullName evidence="1">Uncharacterized protein</fullName>
    </submittedName>
</protein>
<reference evidence="1 2" key="1">
    <citation type="submission" date="2017-02" db="EMBL/GenBank/DDBJ databases">
        <authorList>
            <person name="Peterson S.W."/>
        </authorList>
    </citation>
    <scope>NUCLEOTIDE SEQUENCE [LARGE SCALE GENOMIC DNA]</scope>
    <source>
        <strain evidence="1 2">DSM 22899</strain>
    </source>
</reference>
<gene>
    <name evidence="1" type="ORF">SAMN05660226_00552</name>
</gene>
<proteinExistence type="predicted"/>
<organism evidence="1 2">
    <name type="scientific">Parapedobacter luteus</name>
    <dbReference type="NCBI Taxonomy" id="623280"/>
    <lineage>
        <taxon>Bacteria</taxon>
        <taxon>Pseudomonadati</taxon>
        <taxon>Bacteroidota</taxon>
        <taxon>Sphingobacteriia</taxon>
        <taxon>Sphingobacteriales</taxon>
        <taxon>Sphingobacteriaceae</taxon>
        <taxon>Parapedobacter</taxon>
    </lineage>
</organism>
<dbReference type="STRING" id="623280.SAMN05660226_00552"/>
<keyword evidence="2" id="KW-1185">Reference proteome</keyword>
<evidence type="ECO:0000313" key="1">
    <source>
        <dbReference type="EMBL" id="SKB29631.1"/>
    </source>
</evidence>
<name>A0A1T5A3Q4_9SPHI</name>
<dbReference type="Proteomes" id="UP000190541">
    <property type="component" value="Unassembled WGS sequence"/>
</dbReference>
<dbReference type="EMBL" id="FUYS01000001">
    <property type="protein sequence ID" value="SKB29631.1"/>
    <property type="molecule type" value="Genomic_DNA"/>
</dbReference>
<evidence type="ECO:0000313" key="2">
    <source>
        <dbReference type="Proteomes" id="UP000190541"/>
    </source>
</evidence>
<accession>A0A1T5A3Q4</accession>
<dbReference type="AlphaFoldDB" id="A0A1T5A3Q4"/>
<sequence length="120" mass="13866">MWSSKIRPRLAWFQAILFCLLVASGTVFMHKHKTADGRIVIHAHPYNLSKDSDATKHHHTETEIHLLDVIFQGSYTQPSCIVFDFSLALHFVIPFNVGQHIYYTHEPFQYAYLRGPPAML</sequence>